<dbReference type="EMBL" id="VLJN01000017">
    <property type="protein sequence ID" value="TWG85608.1"/>
    <property type="molecule type" value="Genomic_DNA"/>
</dbReference>
<sequence>MSVTSMQGDLYLTRRGFRRALRQGETVRIPAFERVDLQLSGGVFVPSMCRLQLCVPSSVATLPPPENAKAAGASGVLYLRDLISGWVFQHPEQEWSVAAMASALQMTRKAVRATLFMQGDALTQLCKTQRLMRALFDSLLCNWSVADLKARLGWPDTSDLEASFQEWFGVSLQTVSRLREDAF</sequence>
<dbReference type="Proteomes" id="UP000318141">
    <property type="component" value="Unassembled WGS sequence"/>
</dbReference>
<dbReference type="InterPro" id="IPR018060">
    <property type="entry name" value="HTH_AraC"/>
</dbReference>
<keyword evidence="2" id="KW-0238">DNA-binding</keyword>
<reference evidence="2 3" key="1">
    <citation type="submission" date="2019-07" db="EMBL/GenBank/DDBJ databases">
        <title>Genome sequencing of lignin-degrading bacterial isolates.</title>
        <authorList>
            <person name="Gladden J."/>
        </authorList>
    </citation>
    <scope>NUCLEOTIDE SEQUENCE [LARGE SCALE GENOMIC DNA]</scope>
    <source>
        <strain evidence="2 3">J11</strain>
    </source>
</reference>
<organism evidence="2 3">
    <name type="scientific">Cupriavidus gilardii J11</name>
    <dbReference type="NCBI Taxonomy" id="936133"/>
    <lineage>
        <taxon>Bacteria</taxon>
        <taxon>Pseudomonadati</taxon>
        <taxon>Pseudomonadota</taxon>
        <taxon>Betaproteobacteria</taxon>
        <taxon>Burkholderiales</taxon>
        <taxon>Burkholderiaceae</taxon>
        <taxon>Cupriavidus</taxon>
    </lineage>
</organism>
<dbReference type="OrthoDB" id="8929657at2"/>
<dbReference type="PROSITE" id="PS01124">
    <property type="entry name" value="HTH_ARAC_FAMILY_2"/>
    <property type="match status" value="1"/>
</dbReference>
<dbReference type="GO" id="GO:0003700">
    <property type="term" value="F:DNA-binding transcription factor activity"/>
    <property type="evidence" value="ECO:0007669"/>
    <property type="project" value="InterPro"/>
</dbReference>
<keyword evidence="3" id="KW-1185">Reference proteome</keyword>
<name>A0A562BK23_9BURK</name>
<comment type="caution">
    <text evidence="2">The sequence shown here is derived from an EMBL/GenBank/DDBJ whole genome shotgun (WGS) entry which is preliminary data.</text>
</comment>
<feature type="domain" description="HTH araC/xylS-type" evidence="1">
    <location>
        <begin position="81"/>
        <end position="178"/>
    </location>
</feature>
<dbReference type="GO" id="GO:0043565">
    <property type="term" value="F:sequence-specific DNA binding"/>
    <property type="evidence" value="ECO:0007669"/>
    <property type="project" value="InterPro"/>
</dbReference>
<accession>A0A562BK23</accession>
<evidence type="ECO:0000313" key="3">
    <source>
        <dbReference type="Proteomes" id="UP000318141"/>
    </source>
</evidence>
<proteinExistence type="predicted"/>
<evidence type="ECO:0000259" key="1">
    <source>
        <dbReference type="PROSITE" id="PS01124"/>
    </source>
</evidence>
<dbReference type="Gene3D" id="1.10.10.60">
    <property type="entry name" value="Homeodomain-like"/>
    <property type="match status" value="1"/>
</dbReference>
<dbReference type="AlphaFoldDB" id="A0A562BK23"/>
<protein>
    <submittedName>
        <fullName evidence="2">AraC-like DNA-binding protein</fullName>
    </submittedName>
</protein>
<gene>
    <name evidence="2" type="ORF">L602_002400000540</name>
</gene>
<evidence type="ECO:0000313" key="2">
    <source>
        <dbReference type="EMBL" id="TWG85608.1"/>
    </source>
</evidence>